<dbReference type="Gene3D" id="2.40.50.100">
    <property type="match status" value="1"/>
</dbReference>
<dbReference type="PRINTS" id="PR01490">
    <property type="entry name" value="RTXTOXIND"/>
</dbReference>
<evidence type="ECO:0000313" key="6">
    <source>
        <dbReference type="Proteomes" id="UP000016426"/>
    </source>
</evidence>
<feature type="transmembrane region" description="Helical" evidence="2">
    <location>
        <begin position="41"/>
        <end position="62"/>
    </location>
</feature>
<accession>A0ABN0N2D4</accession>
<keyword evidence="2" id="KW-1133">Transmembrane helix</keyword>
<evidence type="ECO:0000256" key="1">
    <source>
        <dbReference type="SAM" id="Coils"/>
    </source>
</evidence>
<protein>
    <submittedName>
        <fullName evidence="5">Secretion protein</fullName>
    </submittedName>
</protein>
<evidence type="ECO:0000256" key="2">
    <source>
        <dbReference type="SAM" id="Phobius"/>
    </source>
</evidence>
<dbReference type="Pfam" id="PF25973">
    <property type="entry name" value="BSH_CzcB"/>
    <property type="match status" value="1"/>
</dbReference>
<comment type="caution">
    <text evidence="5">The sequence shown here is derived from an EMBL/GenBank/DDBJ whole genome shotgun (WGS) entry which is preliminary data.</text>
</comment>
<evidence type="ECO:0000259" key="4">
    <source>
        <dbReference type="Pfam" id="PF26002"/>
    </source>
</evidence>
<evidence type="ECO:0000313" key="5">
    <source>
        <dbReference type="EMBL" id="ERE00124.1"/>
    </source>
</evidence>
<dbReference type="InterPro" id="IPR050739">
    <property type="entry name" value="MFP"/>
</dbReference>
<name>A0ABN0N2D4_9NEIS</name>
<dbReference type="Gene3D" id="2.40.30.170">
    <property type="match status" value="1"/>
</dbReference>
<organism evidence="5 6">
    <name type="scientific">Pseudogulbenkiania ferrooxidans EGD-HP2</name>
    <dbReference type="NCBI Taxonomy" id="1388764"/>
    <lineage>
        <taxon>Bacteria</taxon>
        <taxon>Pseudomonadati</taxon>
        <taxon>Pseudomonadota</taxon>
        <taxon>Betaproteobacteria</taxon>
        <taxon>Neisseriales</taxon>
        <taxon>Chromobacteriaceae</taxon>
        <taxon>Pseudogulbenkiania</taxon>
    </lineage>
</organism>
<feature type="coiled-coil region" evidence="1">
    <location>
        <begin position="205"/>
        <end position="278"/>
    </location>
</feature>
<dbReference type="Pfam" id="PF26002">
    <property type="entry name" value="Beta-barrel_AprE"/>
    <property type="match status" value="1"/>
</dbReference>
<dbReference type="PANTHER" id="PTHR30386:SF28">
    <property type="entry name" value="EXPORTED PROTEIN"/>
    <property type="match status" value="1"/>
</dbReference>
<keyword evidence="2" id="KW-0812">Transmembrane</keyword>
<dbReference type="SUPFAM" id="SSF111369">
    <property type="entry name" value="HlyD-like secretion proteins"/>
    <property type="match status" value="1"/>
</dbReference>
<keyword evidence="1" id="KW-0175">Coiled coil</keyword>
<feature type="domain" description="CzcB-like barrel-sandwich hybrid" evidence="3">
    <location>
        <begin position="83"/>
        <end position="302"/>
    </location>
</feature>
<keyword evidence="6" id="KW-1185">Reference proteome</keyword>
<dbReference type="EMBL" id="AVPH01000284">
    <property type="protein sequence ID" value="ERE00124.1"/>
    <property type="molecule type" value="Genomic_DNA"/>
</dbReference>
<feature type="coiled-coil region" evidence="1">
    <location>
        <begin position="146"/>
        <end position="180"/>
    </location>
</feature>
<evidence type="ECO:0000259" key="3">
    <source>
        <dbReference type="Pfam" id="PF25973"/>
    </source>
</evidence>
<reference evidence="5 6" key="1">
    <citation type="journal article" date="2013" name="Genome Announc.">
        <title>Genome Sequence of the Pigment-Producing Bacterium Pseudogulbenkiania ferrooxidans, Isolated from Loktak Lake.</title>
        <authorList>
            <person name="Puranik S."/>
            <person name="Talkal R."/>
            <person name="Qureshi A."/>
            <person name="Khardenavis A."/>
            <person name="Kapley A."/>
            <person name="Purohit H.J."/>
        </authorList>
    </citation>
    <scope>NUCLEOTIDE SEQUENCE [LARGE SCALE GENOMIC DNA]</scope>
    <source>
        <strain evidence="5 6">EGD-HP2</strain>
    </source>
</reference>
<keyword evidence="2" id="KW-0472">Membrane</keyword>
<proteinExistence type="predicted"/>
<gene>
    <name evidence="5" type="ORF">O166_16255</name>
</gene>
<dbReference type="PANTHER" id="PTHR30386">
    <property type="entry name" value="MEMBRANE FUSION SUBUNIT OF EMRAB-TOLC MULTIDRUG EFFLUX PUMP"/>
    <property type="match status" value="1"/>
</dbReference>
<dbReference type="InterPro" id="IPR058982">
    <property type="entry name" value="Beta-barrel_AprE"/>
</dbReference>
<sequence length="429" mass="47154">MPRRGMPTKGVLSVPLFRSAALSHASDRRYGRIVLLRPASFAWLTGVFALIAIAIVLFFVLASYTRKAQVPGVLLPSLGLIRLQPAQSGVVAEVRVREGQQVRAGDVLFVLGNERESATRGDAGREITALLQSRRDSLAGDQAMLRMQARQKQETLRRKADDLARELQRMDEQIGLQRRRVALAEDTLQRNRKLLASQFISAAALQDKQAEVIDQQTKLADLQRSRAALQSEHDAALSDLGDLQLQAKRDEAAAQRGMAELEQDLTENEAKRKLLVRAPQAGMVSGIAAQAGQTVASGQTLANLSPAGSPLEAELYAPSRAAGFVKPGMAVLIRYQAYPYQKFGQFKGTVREVSRSALRPEELYLPGGQGGSGEQLYRVRVRLERQSVITYGQNQSLKAGMALDASVLLERRKLYEWVLEPLYSISGKV</sequence>
<dbReference type="Proteomes" id="UP000016426">
    <property type="component" value="Unassembled WGS sequence"/>
</dbReference>
<feature type="domain" description="AprE-like beta-barrel" evidence="4">
    <location>
        <begin position="313"/>
        <end position="407"/>
    </location>
</feature>
<dbReference type="InterPro" id="IPR058647">
    <property type="entry name" value="BSH_CzcB-like"/>
</dbReference>